<proteinExistence type="predicted"/>
<organism evidence="3 4">
    <name type="scientific">Stylonychia lemnae</name>
    <name type="common">Ciliate</name>
    <dbReference type="NCBI Taxonomy" id="5949"/>
    <lineage>
        <taxon>Eukaryota</taxon>
        <taxon>Sar</taxon>
        <taxon>Alveolata</taxon>
        <taxon>Ciliophora</taxon>
        <taxon>Intramacronucleata</taxon>
        <taxon>Spirotrichea</taxon>
        <taxon>Stichotrichia</taxon>
        <taxon>Sporadotrichida</taxon>
        <taxon>Oxytrichidae</taxon>
        <taxon>Stylonychinae</taxon>
        <taxon>Stylonychia</taxon>
    </lineage>
</organism>
<dbReference type="SMART" id="SM00054">
    <property type="entry name" value="EFh"/>
    <property type="match status" value="2"/>
</dbReference>
<evidence type="ECO:0000313" key="3">
    <source>
        <dbReference type="EMBL" id="CDW78300.1"/>
    </source>
</evidence>
<evidence type="ECO:0000313" key="4">
    <source>
        <dbReference type="Proteomes" id="UP000039865"/>
    </source>
</evidence>
<reference evidence="3 4" key="1">
    <citation type="submission" date="2014-06" db="EMBL/GenBank/DDBJ databases">
        <authorList>
            <person name="Swart Estienne"/>
        </authorList>
    </citation>
    <scope>NUCLEOTIDE SEQUENCE [LARGE SCALE GENOMIC DNA]</scope>
    <source>
        <strain evidence="3 4">130c</strain>
    </source>
</reference>
<feature type="domain" description="EF-hand" evidence="2">
    <location>
        <begin position="133"/>
        <end position="168"/>
    </location>
</feature>
<dbReference type="Pfam" id="PF13499">
    <property type="entry name" value="EF-hand_7"/>
    <property type="match status" value="1"/>
</dbReference>
<dbReference type="GO" id="GO:0005509">
    <property type="term" value="F:calcium ion binding"/>
    <property type="evidence" value="ECO:0007669"/>
    <property type="project" value="InterPro"/>
</dbReference>
<evidence type="ECO:0000256" key="1">
    <source>
        <dbReference type="ARBA" id="ARBA00022837"/>
    </source>
</evidence>
<keyword evidence="4" id="KW-1185">Reference proteome</keyword>
<dbReference type="CDD" id="cd00051">
    <property type="entry name" value="EFh"/>
    <property type="match status" value="1"/>
</dbReference>
<feature type="domain" description="EF-hand" evidence="2">
    <location>
        <begin position="169"/>
        <end position="204"/>
    </location>
</feature>
<protein>
    <submittedName>
        <fullName evidence="3">Calmodulin-like protein 3</fullName>
    </submittedName>
</protein>
<dbReference type="Gene3D" id="1.10.238.10">
    <property type="entry name" value="EF-hand"/>
    <property type="match status" value="1"/>
</dbReference>
<dbReference type="Proteomes" id="UP000039865">
    <property type="component" value="Unassembled WGS sequence"/>
</dbReference>
<dbReference type="EMBL" id="CCKQ01006964">
    <property type="protein sequence ID" value="CDW78300.1"/>
    <property type="molecule type" value="Genomic_DNA"/>
</dbReference>
<keyword evidence="1" id="KW-0106">Calcium</keyword>
<evidence type="ECO:0000259" key="2">
    <source>
        <dbReference type="PROSITE" id="PS50222"/>
    </source>
</evidence>
<dbReference type="PROSITE" id="PS00018">
    <property type="entry name" value="EF_HAND_1"/>
    <property type="match status" value="2"/>
</dbReference>
<dbReference type="PROSITE" id="PS50222">
    <property type="entry name" value="EF_HAND_2"/>
    <property type="match status" value="2"/>
</dbReference>
<accession>A0A078A7R4</accession>
<dbReference type="SUPFAM" id="SSF47473">
    <property type="entry name" value="EF-hand"/>
    <property type="match status" value="1"/>
</dbReference>
<dbReference type="InterPro" id="IPR018247">
    <property type="entry name" value="EF_Hand_1_Ca_BS"/>
</dbReference>
<dbReference type="InParanoid" id="A0A078A7R4"/>
<sequence>MDMLNNLAAQVNPIANLKMHVLLIVSNKEESKAAEKIYDPKFHKISTVMPDAKAKYPKDVHAIVAFCGKDDLTKIGTILDQYTKYSIKTIFGKQTEDVKNLESQDWKYFELSMKDDTSKFESLRSYLKQTFDKEVDNIKKIFESIDEDGNKFLSPFELTLVSQQLGKPMSKEEVEQCCKIIDSDGNGQITFDEFALWWIGGREGAPEGLGSQLATFMANTQKYTNLAMRQLNQTLKTTNNISVQDMRQFQVQLKMGKFEEENSGISLETQFSIIDSKSDPVLGIKENLGFTDKECWFMMRFYVDDDETPEQVAEKVKNYKVIKLLEKYVKIYNKARQGEAGAQQAKLQIKPDKKSIIIGIQGGHQLQYLKQSYISPFDPVLDKVIQLQKKSNTQNFYQSLTVVTELGTNLVELLANKSTIIDSLMKGVNFKVGFKLLSKMDDILLSIIQFYEEQAKKEKKDSGKKLDAADKVAEKQQRHFLHLMSVIIKSKLTASFELDYAESFQNNLLSWIDQQEMQAILNMVPQDALPFLSTLKEDFDQLQGKDGIPEVISSVKSLMESIFESIMIKEVLNGMIEFVNENIDDDDKDEEDEKYPENRVDEFIEEICQFTLECFDERMEIMFFFKNCCLSFNLLLKEFRRTLFALGKAYQKVNPASDDEGEDDY</sequence>
<dbReference type="AlphaFoldDB" id="A0A078A7R4"/>
<dbReference type="OrthoDB" id="293868at2759"/>
<gene>
    <name evidence="3" type="primary">Contig16600.g17675</name>
    <name evidence="3" type="ORF">STYLEM_7276</name>
</gene>
<dbReference type="InterPro" id="IPR011992">
    <property type="entry name" value="EF-hand-dom_pair"/>
</dbReference>
<name>A0A078A7R4_STYLE</name>
<dbReference type="InterPro" id="IPR002048">
    <property type="entry name" value="EF_hand_dom"/>
</dbReference>